<keyword evidence="6 8" id="KW-0378">Hydrolase</keyword>
<evidence type="ECO:0000313" key="9">
    <source>
        <dbReference type="EMBL" id="CAD6190824.1"/>
    </source>
</evidence>
<comment type="catalytic activity">
    <reaction evidence="8">
        <text>S-formylglutathione + H2O = formate + glutathione + H(+)</text>
        <dbReference type="Rhea" id="RHEA:14961"/>
        <dbReference type="ChEBI" id="CHEBI:15377"/>
        <dbReference type="ChEBI" id="CHEBI:15378"/>
        <dbReference type="ChEBI" id="CHEBI:15740"/>
        <dbReference type="ChEBI" id="CHEBI:57688"/>
        <dbReference type="ChEBI" id="CHEBI:57925"/>
        <dbReference type="EC" id="3.1.2.12"/>
    </reaction>
</comment>
<reference evidence="9" key="1">
    <citation type="submission" date="2020-10" db="EMBL/GenBank/DDBJ databases">
        <authorList>
            <person name="Kikuchi T."/>
        </authorList>
    </citation>
    <scope>NUCLEOTIDE SEQUENCE</scope>
    <source>
        <strain evidence="9">NKZ352</strain>
    </source>
</reference>
<evidence type="ECO:0000256" key="2">
    <source>
        <dbReference type="ARBA" id="ARBA00005622"/>
    </source>
</evidence>
<keyword evidence="5 8" id="KW-0719">Serine esterase</keyword>
<sequence>MTAEVVTKVRSFKGFQYVYRHASTSLKCDMTFGVYVPDHSDSEKLPTLFYLSGLTCTHANFMEKSGFQRLASDHRMIVVHPDTSPRGVDISGDSESWDFGKGAGFYVNATVEKWATNYNMYDYVVEELPALIQSIAPSDSKRLGIFGHSMGGHGALVIGLRNPEKFRSISAFAPISHPINCAWGTKAFTGYLGDDQTKWEQYDASLLLKSYSKKKVKILVDQGSADGFLEQLQPNSLVSTPTAEVTVRLQDGFDHSYYFIATFIADHFEHHAAVLAK</sequence>
<protein>
    <recommendedName>
        <fullName evidence="4 8">S-formylglutathione hydrolase</fullName>
        <ecNumber evidence="3 8">3.1.2.12</ecNumber>
    </recommendedName>
</protein>
<evidence type="ECO:0000256" key="4">
    <source>
        <dbReference type="ARBA" id="ARBA00016774"/>
    </source>
</evidence>
<dbReference type="GO" id="GO:0046294">
    <property type="term" value="P:formaldehyde catabolic process"/>
    <property type="evidence" value="ECO:0007669"/>
    <property type="project" value="InterPro"/>
</dbReference>
<dbReference type="OrthoDB" id="420518at2759"/>
<dbReference type="GO" id="GO:0018738">
    <property type="term" value="F:S-formylglutathione hydrolase activity"/>
    <property type="evidence" value="ECO:0007669"/>
    <property type="project" value="UniProtKB-EC"/>
</dbReference>
<evidence type="ECO:0000256" key="5">
    <source>
        <dbReference type="ARBA" id="ARBA00022487"/>
    </source>
</evidence>
<accession>A0A8S1H5Z2</accession>
<dbReference type="SUPFAM" id="SSF53474">
    <property type="entry name" value="alpha/beta-Hydrolases"/>
    <property type="match status" value="1"/>
</dbReference>
<comment type="caution">
    <text evidence="9">The sequence shown here is derived from an EMBL/GenBank/DDBJ whole genome shotgun (WGS) entry which is preliminary data.</text>
</comment>
<name>A0A8S1H5Z2_9PELO</name>
<dbReference type="InterPro" id="IPR029058">
    <property type="entry name" value="AB_hydrolase_fold"/>
</dbReference>
<evidence type="ECO:0000313" key="10">
    <source>
        <dbReference type="Proteomes" id="UP000835052"/>
    </source>
</evidence>
<feature type="active site" description="Charge relay system" evidence="7">
    <location>
        <position position="255"/>
    </location>
</feature>
<gene>
    <name evidence="9" type="ORF">CAUJ_LOCUS6743</name>
</gene>
<dbReference type="PANTHER" id="PTHR10061">
    <property type="entry name" value="S-FORMYLGLUTATHIONE HYDROLASE"/>
    <property type="match status" value="1"/>
</dbReference>
<evidence type="ECO:0000256" key="8">
    <source>
        <dbReference type="RuleBase" id="RU363068"/>
    </source>
</evidence>
<dbReference type="Pfam" id="PF00756">
    <property type="entry name" value="Esterase"/>
    <property type="match status" value="1"/>
</dbReference>
<keyword evidence="8" id="KW-0963">Cytoplasm</keyword>
<feature type="active site" description="Charge relay system" evidence="7">
    <location>
        <position position="149"/>
    </location>
</feature>
<dbReference type="GO" id="GO:0052689">
    <property type="term" value="F:carboxylic ester hydrolase activity"/>
    <property type="evidence" value="ECO:0007669"/>
    <property type="project" value="UniProtKB-KW"/>
</dbReference>
<evidence type="ECO:0000256" key="1">
    <source>
        <dbReference type="ARBA" id="ARBA00002608"/>
    </source>
</evidence>
<keyword evidence="10" id="KW-1185">Reference proteome</keyword>
<dbReference type="AlphaFoldDB" id="A0A8S1H5Z2"/>
<dbReference type="InterPro" id="IPR014186">
    <property type="entry name" value="S-formylglutathione_hydrol"/>
</dbReference>
<feature type="active site" description="Charge relay system" evidence="7">
    <location>
        <position position="226"/>
    </location>
</feature>
<dbReference type="GO" id="GO:0005829">
    <property type="term" value="C:cytosol"/>
    <property type="evidence" value="ECO:0007669"/>
    <property type="project" value="TreeGrafter"/>
</dbReference>
<evidence type="ECO:0000256" key="3">
    <source>
        <dbReference type="ARBA" id="ARBA00012479"/>
    </source>
</evidence>
<proteinExistence type="inferred from homology"/>
<dbReference type="FunFam" id="3.40.50.1820:FF:000002">
    <property type="entry name" value="S-formylglutathione hydrolase"/>
    <property type="match status" value="1"/>
</dbReference>
<dbReference type="InterPro" id="IPR000801">
    <property type="entry name" value="Esterase-like"/>
</dbReference>
<comment type="subcellular location">
    <subcellularLocation>
        <location evidence="8">Cytoplasm</location>
    </subcellularLocation>
</comment>
<dbReference type="NCBIfam" id="TIGR02821">
    <property type="entry name" value="fghA_ester_D"/>
    <property type="match status" value="1"/>
</dbReference>
<evidence type="ECO:0000256" key="7">
    <source>
        <dbReference type="PIRSR" id="PIRSR614186-1"/>
    </source>
</evidence>
<comment type="similarity">
    <text evidence="2 8">Belongs to the esterase D family.</text>
</comment>
<dbReference type="Proteomes" id="UP000835052">
    <property type="component" value="Unassembled WGS sequence"/>
</dbReference>
<evidence type="ECO:0000256" key="6">
    <source>
        <dbReference type="ARBA" id="ARBA00022801"/>
    </source>
</evidence>
<dbReference type="EC" id="3.1.2.12" evidence="3 8"/>
<organism evidence="9 10">
    <name type="scientific">Caenorhabditis auriculariae</name>
    <dbReference type="NCBI Taxonomy" id="2777116"/>
    <lineage>
        <taxon>Eukaryota</taxon>
        <taxon>Metazoa</taxon>
        <taxon>Ecdysozoa</taxon>
        <taxon>Nematoda</taxon>
        <taxon>Chromadorea</taxon>
        <taxon>Rhabditida</taxon>
        <taxon>Rhabditina</taxon>
        <taxon>Rhabditomorpha</taxon>
        <taxon>Rhabditoidea</taxon>
        <taxon>Rhabditidae</taxon>
        <taxon>Peloderinae</taxon>
        <taxon>Caenorhabditis</taxon>
    </lineage>
</organism>
<dbReference type="EMBL" id="CAJGYM010000018">
    <property type="protein sequence ID" value="CAD6190824.1"/>
    <property type="molecule type" value="Genomic_DNA"/>
</dbReference>
<comment type="function">
    <text evidence="1 8">Serine hydrolase involved in the detoxification of formaldehyde.</text>
</comment>
<dbReference type="PANTHER" id="PTHR10061:SF0">
    <property type="entry name" value="S-FORMYLGLUTATHIONE HYDROLASE"/>
    <property type="match status" value="1"/>
</dbReference>
<dbReference type="Gene3D" id="3.40.50.1820">
    <property type="entry name" value="alpha/beta hydrolase"/>
    <property type="match status" value="1"/>
</dbReference>